<organism evidence="2 3">
    <name type="scientific">Henosepilachna vigintioctopunctata</name>
    <dbReference type="NCBI Taxonomy" id="420089"/>
    <lineage>
        <taxon>Eukaryota</taxon>
        <taxon>Metazoa</taxon>
        <taxon>Ecdysozoa</taxon>
        <taxon>Arthropoda</taxon>
        <taxon>Hexapoda</taxon>
        <taxon>Insecta</taxon>
        <taxon>Pterygota</taxon>
        <taxon>Neoptera</taxon>
        <taxon>Endopterygota</taxon>
        <taxon>Coleoptera</taxon>
        <taxon>Polyphaga</taxon>
        <taxon>Cucujiformia</taxon>
        <taxon>Coccinelloidea</taxon>
        <taxon>Coccinellidae</taxon>
        <taxon>Epilachninae</taxon>
        <taxon>Epilachnini</taxon>
        <taxon>Henosepilachna</taxon>
    </lineage>
</organism>
<evidence type="ECO:0000313" key="2">
    <source>
        <dbReference type="EMBL" id="KAK9885609.1"/>
    </source>
</evidence>
<proteinExistence type="predicted"/>
<accession>A0AAW1UXI9</accession>
<name>A0AAW1UXI9_9CUCU</name>
<dbReference type="Proteomes" id="UP001431783">
    <property type="component" value="Unassembled WGS sequence"/>
</dbReference>
<feature type="compositionally biased region" description="Acidic residues" evidence="1">
    <location>
        <begin position="1"/>
        <end position="11"/>
    </location>
</feature>
<keyword evidence="3" id="KW-1185">Reference proteome</keyword>
<comment type="caution">
    <text evidence="2">The sequence shown here is derived from an EMBL/GenBank/DDBJ whole genome shotgun (WGS) entry which is preliminary data.</text>
</comment>
<reference evidence="2 3" key="1">
    <citation type="submission" date="2023-03" db="EMBL/GenBank/DDBJ databases">
        <title>Genome insight into feeding habits of ladybird beetles.</title>
        <authorList>
            <person name="Li H.-S."/>
            <person name="Huang Y.-H."/>
            <person name="Pang H."/>
        </authorList>
    </citation>
    <scope>NUCLEOTIDE SEQUENCE [LARGE SCALE GENOMIC DNA]</scope>
    <source>
        <strain evidence="2">SYSU_2023b</strain>
        <tissue evidence="2">Whole body</tissue>
    </source>
</reference>
<feature type="region of interest" description="Disordered" evidence="1">
    <location>
        <begin position="1"/>
        <end position="23"/>
    </location>
</feature>
<dbReference type="AlphaFoldDB" id="A0AAW1UXI9"/>
<gene>
    <name evidence="2" type="ORF">WA026_012373</name>
</gene>
<dbReference type="EMBL" id="JARQZJ010000096">
    <property type="protein sequence ID" value="KAK9885609.1"/>
    <property type="molecule type" value="Genomic_DNA"/>
</dbReference>
<evidence type="ECO:0000256" key="1">
    <source>
        <dbReference type="SAM" id="MobiDB-lite"/>
    </source>
</evidence>
<evidence type="ECO:0000313" key="3">
    <source>
        <dbReference type="Proteomes" id="UP001431783"/>
    </source>
</evidence>
<sequence>MKNAYDTEDTREENPITVKRQRKPPAWHKDYMVGNDNGIEGSNIKEDESYFAFALNAEAYVENNLPETIEDIQNRIYKEECNTAVMDELDALKRNQTCTLVDFPKGTEGYFFQVVIHNQEGP</sequence>
<protein>
    <submittedName>
        <fullName evidence="2">Uncharacterized protein</fullName>
    </submittedName>
</protein>